<dbReference type="Gene3D" id="3.40.640.10">
    <property type="entry name" value="Type I PLP-dependent aspartate aminotransferase-like (Major domain)"/>
    <property type="match status" value="1"/>
</dbReference>
<proteinExistence type="predicted"/>
<dbReference type="EMBL" id="FOLG01000007">
    <property type="protein sequence ID" value="SFC67417.1"/>
    <property type="molecule type" value="Genomic_DNA"/>
</dbReference>
<dbReference type="AlphaFoldDB" id="A0A1I1L2V9"/>
<evidence type="ECO:0000313" key="1">
    <source>
        <dbReference type="EMBL" id="SFC67417.1"/>
    </source>
</evidence>
<organism evidence="1 2">
    <name type="scientific">Tropicimonas isoalkanivorans</name>
    <dbReference type="NCBI Taxonomy" id="441112"/>
    <lineage>
        <taxon>Bacteria</taxon>
        <taxon>Pseudomonadati</taxon>
        <taxon>Pseudomonadota</taxon>
        <taxon>Alphaproteobacteria</taxon>
        <taxon>Rhodobacterales</taxon>
        <taxon>Roseobacteraceae</taxon>
        <taxon>Tropicimonas</taxon>
    </lineage>
</organism>
<dbReference type="Proteomes" id="UP000198728">
    <property type="component" value="Unassembled WGS sequence"/>
</dbReference>
<evidence type="ECO:0000313" key="2">
    <source>
        <dbReference type="Proteomes" id="UP000198728"/>
    </source>
</evidence>
<dbReference type="InterPro" id="IPR015424">
    <property type="entry name" value="PyrdxlP-dep_Trfase"/>
</dbReference>
<gene>
    <name evidence="1" type="ORF">SAMN04488094_107200</name>
</gene>
<dbReference type="InterPro" id="IPR015421">
    <property type="entry name" value="PyrdxlP-dep_Trfase_major"/>
</dbReference>
<dbReference type="SUPFAM" id="SSF53383">
    <property type="entry name" value="PLP-dependent transferases"/>
    <property type="match status" value="1"/>
</dbReference>
<sequence length="71" mass="7877">MLREVYGADAVALVGGGGTFAMEAAARQFATGRRALIVRNGWFSYRWRKIFEAGDFAAETQTDRRQCETNG</sequence>
<accession>A0A1I1L2V9</accession>
<reference evidence="1 2" key="1">
    <citation type="submission" date="2016-10" db="EMBL/GenBank/DDBJ databases">
        <authorList>
            <person name="de Groot N.N."/>
        </authorList>
    </citation>
    <scope>NUCLEOTIDE SEQUENCE [LARGE SCALE GENOMIC DNA]</scope>
    <source>
        <strain evidence="1 2">DSM 19548</strain>
    </source>
</reference>
<name>A0A1I1L2V9_9RHOB</name>
<protein>
    <submittedName>
        <fullName evidence="1">Uncharacterized protein</fullName>
    </submittedName>
</protein>
<dbReference type="STRING" id="441112.SAMN04488094_107200"/>
<keyword evidence="2" id="KW-1185">Reference proteome</keyword>